<dbReference type="Gene3D" id="1.10.3450.20">
    <property type="match status" value="1"/>
</dbReference>
<comment type="function">
    <text evidence="9">Functions as a component of the nuclear pore complex (NPC).</text>
</comment>
<evidence type="ECO:0000313" key="11">
    <source>
        <dbReference type="EMBL" id="KAF4079965.1"/>
    </source>
</evidence>
<reference evidence="11 12" key="1">
    <citation type="submission" date="2020-02" db="EMBL/GenBank/DDBJ databases">
        <title>A chromosome-scale genome assembly of the black bullhead catfish (Ameiurus melas).</title>
        <authorList>
            <person name="Wen M."/>
            <person name="Zham M."/>
            <person name="Cabau C."/>
            <person name="Klopp C."/>
            <person name="Donnadieu C."/>
            <person name="Roques C."/>
            <person name="Bouchez O."/>
            <person name="Lampietro C."/>
            <person name="Jouanno E."/>
            <person name="Herpin A."/>
            <person name="Louis A."/>
            <person name="Berthelot C."/>
            <person name="Parey E."/>
            <person name="Roest-Crollius H."/>
            <person name="Braasch I."/>
            <person name="Postlethwait J."/>
            <person name="Robinson-Rechavi M."/>
            <person name="Echchiki A."/>
            <person name="Begum T."/>
            <person name="Montfort J."/>
            <person name="Schartl M."/>
            <person name="Bobe J."/>
            <person name="Guiguen Y."/>
        </authorList>
    </citation>
    <scope>NUCLEOTIDE SEQUENCE [LARGE SCALE GENOMIC DNA]</scope>
    <source>
        <strain evidence="11">M_S1</strain>
        <tissue evidence="11">Blood</tissue>
    </source>
</reference>
<comment type="caution">
    <text evidence="11">The sequence shown here is derived from an EMBL/GenBank/DDBJ whole genome shotgun (WGS) entry which is preliminary data.</text>
</comment>
<evidence type="ECO:0000256" key="9">
    <source>
        <dbReference type="RuleBase" id="RU365072"/>
    </source>
</evidence>
<keyword evidence="3" id="KW-0509">mRNA transport</keyword>
<evidence type="ECO:0000256" key="10">
    <source>
        <dbReference type="SAM" id="MobiDB-lite"/>
    </source>
</evidence>
<dbReference type="GO" id="GO:0017056">
    <property type="term" value="F:structural constituent of nuclear pore"/>
    <property type="evidence" value="ECO:0007669"/>
    <property type="project" value="UniProtKB-UniRule"/>
</dbReference>
<dbReference type="AlphaFoldDB" id="A0A7J6AAN2"/>
<keyword evidence="12" id="KW-1185">Reference proteome</keyword>
<organism evidence="11 12">
    <name type="scientific">Ameiurus melas</name>
    <name type="common">Black bullhead</name>
    <name type="synonym">Silurus melas</name>
    <dbReference type="NCBI Taxonomy" id="219545"/>
    <lineage>
        <taxon>Eukaryota</taxon>
        <taxon>Metazoa</taxon>
        <taxon>Chordata</taxon>
        <taxon>Craniata</taxon>
        <taxon>Vertebrata</taxon>
        <taxon>Euteleostomi</taxon>
        <taxon>Actinopterygii</taxon>
        <taxon>Neopterygii</taxon>
        <taxon>Teleostei</taxon>
        <taxon>Ostariophysi</taxon>
        <taxon>Siluriformes</taxon>
        <taxon>Ictaluridae</taxon>
        <taxon>Ameiurus</taxon>
    </lineage>
</organism>
<dbReference type="Proteomes" id="UP000593565">
    <property type="component" value="Unassembled WGS sequence"/>
</dbReference>
<name>A0A7J6AAN2_AMEME</name>
<evidence type="ECO:0000256" key="8">
    <source>
        <dbReference type="ARBA" id="ARBA00023242"/>
    </source>
</evidence>
<dbReference type="GO" id="GO:0031965">
    <property type="term" value="C:nuclear membrane"/>
    <property type="evidence" value="ECO:0007669"/>
    <property type="project" value="UniProtKB-SubCell"/>
</dbReference>
<feature type="region of interest" description="Disordered" evidence="10">
    <location>
        <begin position="32"/>
        <end position="63"/>
    </location>
</feature>
<gene>
    <name evidence="11" type="ORF">AMELA_G00184440</name>
</gene>
<sequence length="345" mass="39031">MEWSQTLLNSPVVRDLEVTRAARRKSSHKKVAFPLLQDESPSAASTDTTTPARPLLRHTPGSLHKHMFTPRSALKNPDVSAILGTGNRSRFVHTPRPKGSLSMNLDDSDWTNSLYPSPLSVLGDGSFTDEMNMSAVMLKEEDPGEAASVVCQDKVNTLRKLVLRSSSSQQKSSKTASITWLLQQETVTWRLINSLYRDRIQTAMDDGLMMDITSPSEMDWLESIAKDEISDFSDNIEYYAKSVCWENTLHTLKLRRDQTSVSFSRPLVTELDPDAPIRQKRPLADLDREDDARLLRYIYTLIRAGMTDEAQRLCKRCGQAWRAATLEGWKLYHDPNNSEVVVFIV</sequence>
<evidence type="ECO:0000256" key="5">
    <source>
        <dbReference type="ARBA" id="ARBA00023010"/>
    </source>
</evidence>
<dbReference type="EMBL" id="JAAGNN010000015">
    <property type="protein sequence ID" value="KAF4079965.1"/>
    <property type="molecule type" value="Genomic_DNA"/>
</dbReference>
<dbReference type="PANTHER" id="PTHR13003:SF2">
    <property type="entry name" value="NUCLEAR PORE COMPLEX PROTEIN NUP107"/>
    <property type="match status" value="1"/>
</dbReference>
<keyword evidence="5 9" id="KW-0811">Translocation</keyword>
<feature type="compositionally biased region" description="Low complexity" evidence="10">
    <location>
        <begin position="40"/>
        <end position="54"/>
    </location>
</feature>
<evidence type="ECO:0000256" key="3">
    <source>
        <dbReference type="ARBA" id="ARBA00022816"/>
    </source>
</evidence>
<keyword evidence="7 9" id="KW-0472">Membrane</keyword>
<evidence type="ECO:0000256" key="7">
    <source>
        <dbReference type="ARBA" id="ARBA00023136"/>
    </source>
</evidence>
<accession>A0A7J6AAN2</accession>
<dbReference type="InterPro" id="IPR007252">
    <property type="entry name" value="Nup84/Nup107"/>
</dbReference>
<evidence type="ECO:0000256" key="4">
    <source>
        <dbReference type="ARBA" id="ARBA00022927"/>
    </source>
</evidence>
<comment type="subunit">
    <text evidence="9">Part of the nuclear pore complex (NPC).</text>
</comment>
<comment type="subcellular location">
    <subcellularLocation>
        <location evidence="9">Nucleus</location>
        <location evidence="9">Nuclear pore complex</location>
    </subcellularLocation>
    <subcellularLocation>
        <location evidence="9">Nucleus membrane</location>
    </subcellularLocation>
</comment>
<dbReference type="GO" id="GO:0006406">
    <property type="term" value="P:mRNA export from nucleus"/>
    <property type="evidence" value="ECO:0007669"/>
    <property type="project" value="TreeGrafter"/>
</dbReference>
<dbReference type="PANTHER" id="PTHR13003">
    <property type="entry name" value="NUP107-RELATED"/>
    <property type="match status" value="1"/>
</dbReference>
<evidence type="ECO:0000256" key="1">
    <source>
        <dbReference type="ARBA" id="ARBA00009510"/>
    </source>
</evidence>
<evidence type="ECO:0000313" key="12">
    <source>
        <dbReference type="Proteomes" id="UP000593565"/>
    </source>
</evidence>
<keyword evidence="6 9" id="KW-0906">Nuclear pore complex</keyword>
<evidence type="ECO:0000256" key="6">
    <source>
        <dbReference type="ARBA" id="ARBA00023132"/>
    </source>
</evidence>
<dbReference type="GO" id="GO:0031080">
    <property type="term" value="C:nuclear pore outer ring"/>
    <property type="evidence" value="ECO:0007669"/>
    <property type="project" value="TreeGrafter"/>
</dbReference>
<dbReference type="GO" id="GO:0000973">
    <property type="term" value="P:post-transcriptional tethering of RNA polymerase II gene DNA at nuclear periphery"/>
    <property type="evidence" value="ECO:0007669"/>
    <property type="project" value="TreeGrafter"/>
</dbReference>
<keyword evidence="2 9" id="KW-0813">Transport</keyword>
<protein>
    <recommendedName>
        <fullName evidence="9">Nuclear pore complex protein</fullName>
    </recommendedName>
</protein>
<proteinExistence type="inferred from homology"/>
<dbReference type="GO" id="GO:0006606">
    <property type="term" value="P:protein import into nucleus"/>
    <property type="evidence" value="ECO:0007669"/>
    <property type="project" value="TreeGrafter"/>
</dbReference>
<dbReference type="FunFam" id="1.10.3450.20:FF:000001">
    <property type="entry name" value="Nuclear pore complex protein"/>
    <property type="match status" value="1"/>
</dbReference>
<dbReference type="Pfam" id="PF04121">
    <property type="entry name" value="Nup84_Nup100"/>
    <property type="match status" value="1"/>
</dbReference>
<keyword evidence="8 9" id="KW-0539">Nucleus</keyword>
<keyword evidence="4" id="KW-0653">Protein transport</keyword>
<comment type="similarity">
    <text evidence="1 9">Belongs to the nucleoporin Nup84/Nup107 family.</text>
</comment>
<evidence type="ECO:0000256" key="2">
    <source>
        <dbReference type="ARBA" id="ARBA00022448"/>
    </source>
</evidence>